<dbReference type="PANTHER" id="PTHR10344:SF4">
    <property type="entry name" value="UMP-CMP KINASE 2, MITOCHONDRIAL"/>
    <property type="match status" value="1"/>
</dbReference>
<proteinExistence type="inferred from homology"/>
<evidence type="ECO:0000256" key="2">
    <source>
        <dbReference type="ARBA" id="ARBA00017144"/>
    </source>
</evidence>
<evidence type="ECO:0000313" key="6">
    <source>
        <dbReference type="EMBL" id="MDO0821490.1"/>
    </source>
</evidence>
<sequence length="227" mass="26282">MKGKLIVIEAGDGSGKATQTKLLFDKLSLNNYNVKHVEFPDYQSESSALIKMYLNGEFGNNPNDVNPYAASTFYATDRYASYKKKWGDFYQSGGIILADRYTTSNMVHQAAKIINPDERDEYLNWLWDLEFVKFKLPVPDCVIFLDMHPQYSQILLNNRSNKFGDGEKDIHERNYDYLVHSYNNATQIRASFGWEMVNCVHNGQLRSKEDIHRDIYEIVTKVIHGED</sequence>
<evidence type="ECO:0000256" key="4">
    <source>
        <dbReference type="ARBA" id="ARBA00022840"/>
    </source>
</evidence>
<dbReference type="InterPro" id="IPR039430">
    <property type="entry name" value="Thymidylate_kin-like_dom"/>
</dbReference>
<accession>A0ABT8QLH2</accession>
<evidence type="ECO:0000256" key="3">
    <source>
        <dbReference type="ARBA" id="ARBA00022741"/>
    </source>
</evidence>
<evidence type="ECO:0000313" key="7">
    <source>
        <dbReference type="Proteomes" id="UP001176021"/>
    </source>
</evidence>
<keyword evidence="3" id="KW-0547">Nucleotide-binding</keyword>
<evidence type="ECO:0000259" key="5">
    <source>
        <dbReference type="Pfam" id="PF02223"/>
    </source>
</evidence>
<dbReference type="GO" id="GO:0016301">
    <property type="term" value="F:kinase activity"/>
    <property type="evidence" value="ECO:0007669"/>
    <property type="project" value="UniProtKB-KW"/>
</dbReference>
<comment type="caution">
    <text evidence="6">The sequence shown here is derived from an EMBL/GenBank/DDBJ whole genome shotgun (WGS) entry which is preliminary data.</text>
</comment>
<feature type="domain" description="Thymidylate kinase-like" evidence="5">
    <location>
        <begin position="8"/>
        <end position="173"/>
    </location>
</feature>
<name>A0ABT8QLH2_9FIRM</name>
<dbReference type="Proteomes" id="UP001176021">
    <property type="component" value="Unassembled WGS sequence"/>
</dbReference>
<dbReference type="InterPro" id="IPR027417">
    <property type="entry name" value="P-loop_NTPase"/>
</dbReference>
<dbReference type="Pfam" id="PF02223">
    <property type="entry name" value="Thymidylate_kin"/>
    <property type="match status" value="1"/>
</dbReference>
<dbReference type="RefSeq" id="WP_252467353.1">
    <property type="nucleotide sequence ID" value="NZ_JAMHFY010000002.1"/>
</dbReference>
<protein>
    <recommendedName>
        <fullName evidence="2">Thymidylate kinase</fullName>
    </recommendedName>
</protein>
<dbReference type="SUPFAM" id="SSF52540">
    <property type="entry name" value="P-loop containing nucleoside triphosphate hydrolases"/>
    <property type="match status" value="1"/>
</dbReference>
<reference evidence="6" key="1">
    <citation type="submission" date="2022-05" db="EMBL/GenBank/DDBJ databases">
        <title>Expanded diversity of anoxic marine methylotrophy in a Black Sea sulfate reducing microorganism.</title>
        <authorList>
            <person name="Fischer P.Q."/>
            <person name="Stams A.J.M."/>
            <person name="Villanueva L."/>
            <person name="Sousa D.Z."/>
        </authorList>
    </citation>
    <scope>NUCLEOTIDE SEQUENCE</scope>
    <source>
        <strain evidence="6">P130</strain>
    </source>
</reference>
<keyword evidence="4" id="KW-0067">ATP-binding</keyword>
<dbReference type="Gene3D" id="3.40.50.300">
    <property type="entry name" value="P-loop containing nucleotide triphosphate hydrolases"/>
    <property type="match status" value="1"/>
</dbReference>
<dbReference type="PANTHER" id="PTHR10344">
    <property type="entry name" value="THYMIDYLATE KINASE"/>
    <property type="match status" value="1"/>
</dbReference>
<keyword evidence="6" id="KW-0808">Transferase</keyword>
<keyword evidence="7" id="KW-1185">Reference proteome</keyword>
<keyword evidence="6" id="KW-0418">Kinase</keyword>
<comment type="similarity">
    <text evidence="1">Belongs to the thymidylate kinase family.</text>
</comment>
<dbReference type="EMBL" id="JAMJEV010000001">
    <property type="protein sequence ID" value="MDO0821490.1"/>
    <property type="molecule type" value="Genomic_DNA"/>
</dbReference>
<evidence type="ECO:0000256" key="1">
    <source>
        <dbReference type="ARBA" id="ARBA00009776"/>
    </source>
</evidence>
<organism evidence="6 7">
    <name type="scientific">Desulfosporosinus nitroreducens</name>
    <dbReference type="NCBI Taxonomy" id="2018668"/>
    <lineage>
        <taxon>Bacteria</taxon>
        <taxon>Bacillati</taxon>
        <taxon>Bacillota</taxon>
        <taxon>Clostridia</taxon>
        <taxon>Eubacteriales</taxon>
        <taxon>Desulfitobacteriaceae</taxon>
        <taxon>Desulfosporosinus</taxon>
    </lineage>
</organism>
<gene>
    <name evidence="6" type="ORF">M8H41_01275</name>
</gene>